<keyword evidence="1" id="KW-0328">Glycosyltransferase</keyword>
<dbReference type="InterPro" id="IPR051199">
    <property type="entry name" value="LPS_LOS_Heptosyltrfase"/>
</dbReference>
<accession>A0A4Z0C0K7</accession>
<name>A0A4Z0C0K7_9BURK</name>
<keyword evidence="4" id="KW-1185">Reference proteome</keyword>
<dbReference type="AlphaFoldDB" id="A0A4Z0C0K7"/>
<dbReference type="SUPFAM" id="SSF53756">
    <property type="entry name" value="UDP-Glycosyltransferase/glycogen phosphorylase"/>
    <property type="match status" value="1"/>
</dbReference>
<dbReference type="Pfam" id="PF01075">
    <property type="entry name" value="Glyco_transf_9"/>
    <property type="match status" value="1"/>
</dbReference>
<dbReference type="GO" id="GO:0008713">
    <property type="term" value="F:ADP-heptose-lipopolysaccharide heptosyltransferase activity"/>
    <property type="evidence" value="ECO:0007669"/>
    <property type="project" value="TreeGrafter"/>
</dbReference>
<keyword evidence="2 3" id="KW-0808">Transferase</keyword>
<dbReference type="OrthoDB" id="7063138at2"/>
<dbReference type="Gene3D" id="3.40.50.2000">
    <property type="entry name" value="Glycogen Phosphorylase B"/>
    <property type="match status" value="1"/>
</dbReference>
<dbReference type="GO" id="GO:0005829">
    <property type="term" value="C:cytosol"/>
    <property type="evidence" value="ECO:0007669"/>
    <property type="project" value="TreeGrafter"/>
</dbReference>
<dbReference type="EMBL" id="SMLK01000002">
    <property type="protein sequence ID" value="TFZ03775.1"/>
    <property type="molecule type" value="Genomic_DNA"/>
</dbReference>
<dbReference type="Proteomes" id="UP000297839">
    <property type="component" value="Unassembled WGS sequence"/>
</dbReference>
<gene>
    <name evidence="3" type="ORF">EZ216_08965</name>
</gene>
<evidence type="ECO:0000313" key="3">
    <source>
        <dbReference type="EMBL" id="TFZ03775.1"/>
    </source>
</evidence>
<comment type="caution">
    <text evidence="3">The sequence shown here is derived from an EMBL/GenBank/DDBJ whole genome shotgun (WGS) entry which is preliminary data.</text>
</comment>
<evidence type="ECO:0000256" key="1">
    <source>
        <dbReference type="ARBA" id="ARBA00022676"/>
    </source>
</evidence>
<protein>
    <submittedName>
        <fullName evidence="3">Heptosyltransferase</fullName>
    </submittedName>
</protein>
<proteinExistence type="predicted"/>
<dbReference type="GO" id="GO:0009244">
    <property type="term" value="P:lipopolysaccharide core region biosynthetic process"/>
    <property type="evidence" value="ECO:0007669"/>
    <property type="project" value="TreeGrafter"/>
</dbReference>
<dbReference type="PANTHER" id="PTHR30160">
    <property type="entry name" value="TETRAACYLDISACCHARIDE 4'-KINASE-RELATED"/>
    <property type="match status" value="1"/>
</dbReference>
<organism evidence="3 4">
    <name type="scientific">Ramlibacter humi</name>
    <dbReference type="NCBI Taxonomy" id="2530451"/>
    <lineage>
        <taxon>Bacteria</taxon>
        <taxon>Pseudomonadati</taxon>
        <taxon>Pseudomonadota</taxon>
        <taxon>Betaproteobacteria</taxon>
        <taxon>Burkholderiales</taxon>
        <taxon>Comamonadaceae</taxon>
        <taxon>Ramlibacter</taxon>
    </lineage>
</organism>
<dbReference type="InterPro" id="IPR002201">
    <property type="entry name" value="Glyco_trans_9"/>
</dbReference>
<evidence type="ECO:0000313" key="4">
    <source>
        <dbReference type="Proteomes" id="UP000297839"/>
    </source>
</evidence>
<evidence type="ECO:0000256" key="2">
    <source>
        <dbReference type="ARBA" id="ARBA00022679"/>
    </source>
</evidence>
<sequence length="385" mass="42688">MPTQGSMTPLSPSAGSLPGRWLGSVISRCTKAHYPEVACDGQSYRRQVSSFKIVKKYLHKRLALALGGQGALVRQHVPPGSRVLWLFTGKRNFGDANLELSGRALLKGRGVRIDLLTLPNLHALFKEDDVFENVFQDVREVRPGDYDFILLSEYNHRSIRLKRRFFRCLPFACLFGYFDGPARNQSCFSHAAINDIFRLQLTSEQVLAAAKPYLCTSEATKASVASLIPQEPYVTVSIGGIDPFRSYRHWPEFLRLLDECDSAGVPKTVVLVGSDNGLDMLEKIQAEHYPRLRVRSLIGQLSILQTREVIAQARAFVGCDGGLMHVAHSTGTRSVSLFAVTEPWQYWLTERCGSLPIQSGSDVSAIEPVRILESLQEIGSAAVPA</sequence>
<dbReference type="PANTHER" id="PTHR30160:SF1">
    <property type="entry name" value="LIPOPOLYSACCHARIDE 1,2-N-ACETYLGLUCOSAMINETRANSFERASE-RELATED"/>
    <property type="match status" value="1"/>
</dbReference>
<reference evidence="3 4" key="1">
    <citation type="submission" date="2019-03" db="EMBL/GenBank/DDBJ databases">
        <title>Ramlibacter sp. 18x22-1, whole genome shotgun sequence.</title>
        <authorList>
            <person name="Zhang X."/>
            <person name="Feng G."/>
            <person name="Zhu H."/>
        </authorList>
    </citation>
    <scope>NUCLEOTIDE SEQUENCE [LARGE SCALE GENOMIC DNA]</scope>
    <source>
        <strain evidence="3 4">18x22-1</strain>
    </source>
</reference>